<dbReference type="PROSITE" id="PS51257">
    <property type="entry name" value="PROKAR_LIPOPROTEIN"/>
    <property type="match status" value="1"/>
</dbReference>
<reference evidence="2 3" key="1">
    <citation type="submission" date="2012-08" db="EMBL/GenBank/DDBJ databases">
        <title>Whole genome shotgun sequence of Gordonia namibiensis NBRC 108229.</title>
        <authorList>
            <person name="Isaki-Nakamura S."/>
            <person name="Hosoyama A."/>
            <person name="Tsuchikane K."/>
            <person name="Katsumata H."/>
            <person name="Baba S."/>
            <person name="Yamazaki S."/>
            <person name="Fujita N."/>
        </authorList>
    </citation>
    <scope>NUCLEOTIDE SEQUENCE [LARGE SCALE GENOMIC DNA]</scope>
    <source>
        <strain evidence="2 3">NBRC 108229</strain>
    </source>
</reference>
<proteinExistence type="predicted"/>
<evidence type="ECO:0000313" key="3">
    <source>
        <dbReference type="Proteomes" id="UP000035058"/>
    </source>
</evidence>
<dbReference type="NCBIfam" id="TIGR00996">
    <property type="entry name" value="Mtu_fam_mce"/>
    <property type="match status" value="1"/>
</dbReference>
<protein>
    <submittedName>
        <fullName evidence="2">Mce family protein</fullName>
    </submittedName>
</protein>
<dbReference type="InterPro" id="IPR052336">
    <property type="entry name" value="MlaD_Phospholipid_Transporter"/>
</dbReference>
<feature type="domain" description="Mce/MlaD" evidence="1">
    <location>
        <begin position="32"/>
        <end position="106"/>
    </location>
</feature>
<sequence length="369" mass="39081">MSRVIAHPLLILAAAALLLTGCSIGSNPFEEKITVTAEFDNANGLYVGNSVDVLGMSIGKVTEIEAKGGYALVTMEIDGDIKIPATAEAVTVSTSILTDRHVELTPVYREGPTMQNGDTIGLDRTRTPIEFDRILTMVERLSSELGGNGDSQGEGPVADLMAVSVAMTEGNGQSMRDALGDLERALRLSEDGGAHSRRDITAIAANLAKLSEAAANNDAVIRDLGSGFAQMSSFLASEDLGTGTTGKQLNELLKETQALLITNRETLKNTLSSTNTVTTAMVDYRRNLSEFFDIAPMLMDNVYNAIDQEAGALRVHGLVDKLLLDGQAVKEVCNLLGLRQLGCSTGTLQDFGPDFGATSILAALVENAK</sequence>
<dbReference type="GO" id="GO:0005576">
    <property type="term" value="C:extracellular region"/>
    <property type="evidence" value="ECO:0007669"/>
    <property type="project" value="TreeGrafter"/>
</dbReference>
<dbReference type="RefSeq" id="WP_006864838.1">
    <property type="nucleotide sequence ID" value="NZ_BAHE01000002.1"/>
</dbReference>
<dbReference type="PANTHER" id="PTHR33371:SF4">
    <property type="entry name" value="INTERMEMBRANE PHOSPHOLIPID TRANSPORT SYSTEM BINDING PROTEIN MLAD"/>
    <property type="match status" value="1"/>
</dbReference>
<accession>K6X2E8</accession>
<dbReference type="EMBL" id="BAHE01000002">
    <property type="protein sequence ID" value="GAB98557.1"/>
    <property type="molecule type" value="Genomic_DNA"/>
</dbReference>
<dbReference type="AlphaFoldDB" id="K6X2E8"/>
<evidence type="ECO:0000259" key="1">
    <source>
        <dbReference type="Pfam" id="PF02470"/>
    </source>
</evidence>
<dbReference type="PANTHER" id="PTHR33371">
    <property type="entry name" value="INTERMEMBRANE PHOSPHOLIPID TRANSPORT SYSTEM BINDING PROTEIN MLAD-RELATED"/>
    <property type="match status" value="1"/>
</dbReference>
<gene>
    <name evidence="2" type="primary">mceD</name>
    <name evidence="2" type="ORF">GONAM_02_00790</name>
</gene>
<comment type="caution">
    <text evidence="2">The sequence shown here is derived from an EMBL/GenBank/DDBJ whole genome shotgun (WGS) entry which is preliminary data.</text>
</comment>
<keyword evidence="3" id="KW-1185">Reference proteome</keyword>
<evidence type="ECO:0000313" key="2">
    <source>
        <dbReference type="EMBL" id="GAB98557.1"/>
    </source>
</evidence>
<organism evidence="2 3">
    <name type="scientific">Gordonia namibiensis NBRC 108229</name>
    <dbReference type="NCBI Taxonomy" id="1208314"/>
    <lineage>
        <taxon>Bacteria</taxon>
        <taxon>Bacillati</taxon>
        <taxon>Actinomycetota</taxon>
        <taxon>Actinomycetes</taxon>
        <taxon>Mycobacteriales</taxon>
        <taxon>Gordoniaceae</taxon>
        <taxon>Gordonia</taxon>
    </lineage>
</organism>
<dbReference type="Pfam" id="PF02470">
    <property type="entry name" value="MlaD"/>
    <property type="match status" value="1"/>
</dbReference>
<dbReference type="InterPro" id="IPR005693">
    <property type="entry name" value="Mce"/>
</dbReference>
<dbReference type="InterPro" id="IPR003399">
    <property type="entry name" value="Mce/MlaD"/>
</dbReference>
<name>K6X2E8_9ACTN</name>
<dbReference type="Proteomes" id="UP000035058">
    <property type="component" value="Unassembled WGS sequence"/>
</dbReference>